<gene>
    <name evidence="2" type="ORF">OCTVUL_1B017090</name>
</gene>
<name>A0AA36ATB2_OCTVU</name>
<organism evidence="2 3">
    <name type="scientific">Octopus vulgaris</name>
    <name type="common">Common octopus</name>
    <dbReference type="NCBI Taxonomy" id="6645"/>
    <lineage>
        <taxon>Eukaryota</taxon>
        <taxon>Metazoa</taxon>
        <taxon>Spiralia</taxon>
        <taxon>Lophotrochozoa</taxon>
        <taxon>Mollusca</taxon>
        <taxon>Cephalopoda</taxon>
        <taxon>Coleoidea</taxon>
        <taxon>Octopodiformes</taxon>
        <taxon>Octopoda</taxon>
        <taxon>Incirrata</taxon>
        <taxon>Octopodidae</taxon>
        <taxon>Octopus</taxon>
    </lineage>
</organism>
<evidence type="ECO:0000256" key="1">
    <source>
        <dbReference type="SAM" id="SignalP"/>
    </source>
</evidence>
<evidence type="ECO:0000313" key="3">
    <source>
        <dbReference type="Proteomes" id="UP001162480"/>
    </source>
</evidence>
<reference evidence="2" key="1">
    <citation type="submission" date="2023-08" db="EMBL/GenBank/DDBJ databases">
        <authorList>
            <person name="Alioto T."/>
            <person name="Alioto T."/>
            <person name="Gomez Garrido J."/>
        </authorList>
    </citation>
    <scope>NUCLEOTIDE SEQUENCE</scope>
</reference>
<feature type="signal peptide" evidence="1">
    <location>
        <begin position="1"/>
        <end position="19"/>
    </location>
</feature>
<proteinExistence type="predicted"/>
<keyword evidence="3" id="KW-1185">Reference proteome</keyword>
<accession>A0AA36ATB2</accession>
<sequence>MKGISVLLLCVIISQSVSYQPNSTHNHTQTGKYVSFGTLIKSSQVKRAACTMEACGEGIVLPCCNGYNYLDSLPYQEEKVFRLCSQ</sequence>
<keyword evidence="1" id="KW-0732">Signal</keyword>
<protein>
    <submittedName>
        <fullName evidence="2">Uncharacterized protein</fullName>
    </submittedName>
</protein>
<dbReference type="AlphaFoldDB" id="A0AA36ATB2"/>
<dbReference type="Proteomes" id="UP001162480">
    <property type="component" value="Chromosome 4"/>
</dbReference>
<dbReference type="EMBL" id="OX597817">
    <property type="protein sequence ID" value="CAI9721905.1"/>
    <property type="molecule type" value="Genomic_DNA"/>
</dbReference>
<feature type="chain" id="PRO_5041233258" evidence="1">
    <location>
        <begin position="20"/>
        <end position="86"/>
    </location>
</feature>
<evidence type="ECO:0000313" key="2">
    <source>
        <dbReference type="EMBL" id="CAI9721905.1"/>
    </source>
</evidence>